<dbReference type="GO" id="GO:0006260">
    <property type="term" value="P:DNA replication"/>
    <property type="evidence" value="ECO:0007669"/>
    <property type="project" value="TreeGrafter"/>
</dbReference>
<name>A0A0M0GB90_SPOGL</name>
<dbReference type="Gene3D" id="3.40.50.300">
    <property type="entry name" value="P-loop containing nucleotide triphosphate hydrolases"/>
    <property type="match status" value="1"/>
</dbReference>
<comment type="caution">
    <text evidence="2">The sequence shown here is derived from an EMBL/GenBank/DDBJ whole genome shotgun (WGS) entry which is preliminary data.</text>
</comment>
<accession>A0A0M0GB90</accession>
<dbReference type="PANTHER" id="PTHR30050:SF8">
    <property type="entry name" value="PRIMOSOMAL PROTEIN DNAI"/>
    <property type="match status" value="1"/>
</dbReference>
<reference evidence="3" key="1">
    <citation type="submission" date="2015-07" db="EMBL/GenBank/DDBJ databases">
        <title>Fjat-10036 dsm4.</title>
        <authorList>
            <person name="Liu B."/>
            <person name="Wang J."/>
            <person name="Zhu Y."/>
            <person name="Liu G."/>
            <person name="Chen Q."/>
            <person name="Chen Z."/>
            <person name="Lan J."/>
            <person name="Che J."/>
            <person name="Ge C."/>
            <person name="Shi H."/>
            <person name="Pan Z."/>
            <person name="Liu X."/>
        </authorList>
    </citation>
    <scope>NUCLEOTIDE SEQUENCE [LARGE SCALE GENOMIC DNA]</scope>
    <source>
        <strain evidence="3">DSM 4</strain>
    </source>
</reference>
<sequence>MEKINKTLTRLAGHEGFQKRYEMMRSQTLNHPEVKAFIESHRDELTSEMVEKSLSKLFEYTQQSKECSKCASLEGCVNFMQGYHPELVIQRGSIDLKYDKCPRKVMHDEKRRNEKLIQSLYVPSDILHATFDSIYDDDNRIEAVDKAASYVMDYQPGSKQKGIYFYGKFGVGKSYLLGAIANKLASQKVSSMIVYVPELFRELKNSIGDQTLNSKIETIKKAPVLMFDDIGAETMSSWTRDEILGPILQFRMQESLPTFFTSNFDLQGLEHHLSYSQRGEEEKMKARRIMERIKYLAEPVLVEGPNRRV</sequence>
<dbReference type="FunFam" id="3.40.50.300:FF:000880">
    <property type="entry name" value="Primosomal protein DnaI"/>
    <property type="match status" value="1"/>
</dbReference>
<protein>
    <submittedName>
        <fullName evidence="2">Primosomal protein DnaI</fullName>
    </submittedName>
</protein>
<dbReference type="Pfam" id="PF07319">
    <property type="entry name" value="DnaI_N"/>
    <property type="match status" value="1"/>
</dbReference>
<dbReference type="STRING" id="1459.AF332_08260"/>
<proteinExistence type="predicted"/>
<dbReference type="Proteomes" id="UP000037109">
    <property type="component" value="Unassembled WGS sequence"/>
</dbReference>
<dbReference type="SMART" id="SM00382">
    <property type="entry name" value="AAA"/>
    <property type="match status" value="1"/>
</dbReference>
<evidence type="ECO:0000259" key="1">
    <source>
        <dbReference type="SMART" id="SM00382"/>
    </source>
</evidence>
<keyword evidence="3" id="KW-1185">Reference proteome</keyword>
<dbReference type="PANTHER" id="PTHR30050">
    <property type="entry name" value="CHROMOSOMAL REPLICATION INITIATOR PROTEIN DNAA"/>
    <property type="match status" value="1"/>
</dbReference>
<dbReference type="InterPro" id="IPR003593">
    <property type="entry name" value="AAA+_ATPase"/>
</dbReference>
<evidence type="ECO:0000313" key="2">
    <source>
        <dbReference type="EMBL" id="KON86792.1"/>
    </source>
</evidence>
<dbReference type="AlphaFoldDB" id="A0A0M0GB90"/>
<dbReference type="OrthoDB" id="61127at2"/>
<dbReference type="RefSeq" id="WP_053434158.1">
    <property type="nucleotide sequence ID" value="NZ_LGUF01000007.1"/>
</dbReference>
<dbReference type="NCBIfam" id="NF006505">
    <property type="entry name" value="PRK08939.1"/>
    <property type="match status" value="1"/>
</dbReference>
<gene>
    <name evidence="2" type="ORF">AF332_08260</name>
</gene>
<dbReference type="CDD" id="cd00009">
    <property type="entry name" value="AAA"/>
    <property type="match status" value="1"/>
</dbReference>
<feature type="domain" description="AAA+ ATPase" evidence="1">
    <location>
        <begin position="159"/>
        <end position="296"/>
    </location>
</feature>
<dbReference type="InterPro" id="IPR027417">
    <property type="entry name" value="P-loop_NTPase"/>
</dbReference>
<organism evidence="2 3">
    <name type="scientific">Sporosarcina globispora</name>
    <name type="common">Bacillus globisporus</name>
    <dbReference type="NCBI Taxonomy" id="1459"/>
    <lineage>
        <taxon>Bacteria</taxon>
        <taxon>Bacillati</taxon>
        <taxon>Bacillota</taxon>
        <taxon>Bacilli</taxon>
        <taxon>Bacillales</taxon>
        <taxon>Caryophanaceae</taxon>
        <taxon>Sporosarcina</taxon>
    </lineage>
</organism>
<dbReference type="Pfam" id="PF00308">
    <property type="entry name" value="Bac_DnaA"/>
    <property type="match status" value="1"/>
</dbReference>
<dbReference type="InterPro" id="IPR013317">
    <property type="entry name" value="DnaA_dom"/>
</dbReference>
<dbReference type="PATRIC" id="fig|1459.3.peg.1752"/>
<dbReference type="EMBL" id="LGUF01000007">
    <property type="protein sequence ID" value="KON86792.1"/>
    <property type="molecule type" value="Genomic_DNA"/>
</dbReference>
<evidence type="ECO:0000313" key="3">
    <source>
        <dbReference type="Proteomes" id="UP000037109"/>
    </source>
</evidence>
<dbReference type="InterPro" id="IPR009928">
    <property type="entry name" value="DnaI_N"/>
</dbReference>
<dbReference type="SUPFAM" id="SSF52540">
    <property type="entry name" value="P-loop containing nucleoside triphosphate hydrolases"/>
    <property type="match status" value="1"/>
</dbReference>